<name>A0ABQ8UF23_9EUKA</name>
<accession>A0ABQ8UF23</accession>
<dbReference type="PANTHER" id="PTHR44167:SF23">
    <property type="entry name" value="CDC7 KINASE, ISOFORM A-RELATED"/>
    <property type="match status" value="1"/>
</dbReference>
<dbReference type="EMBL" id="JAPMOS010000108">
    <property type="protein sequence ID" value="KAJ4455430.1"/>
    <property type="molecule type" value="Genomic_DNA"/>
</dbReference>
<dbReference type="PROSITE" id="PS00108">
    <property type="entry name" value="PROTEIN_KINASE_ST"/>
    <property type="match status" value="1"/>
</dbReference>
<keyword evidence="4" id="KW-0547">Nucleotide-binding</keyword>
<dbReference type="Gene3D" id="1.10.510.10">
    <property type="entry name" value="Transferase(Phosphotransferase) domain 1"/>
    <property type="match status" value="1"/>
</dbReference>
<dbReference type="SUPFAM" id="SSF56112">
    <property type="entry name" value="Protein kinase-like (PK-like)"/>
    <property type="match status" value="1"/>
</dbReference>
<reference evidence="9" key="1">
    <citation type="journal article" date="2022" name="bioRxiv">
        <title>Genomics of Preaxostyla Flagellates Illuminates Evolutionary Transitions and the Path Towards Mitochondrial Loss.</title>
        <authorList>
            <person name="Novak L.V.F."/>
            <person name="Treitli S.C."/>
            <person name="Pyrih J."/>
            <person name="Halakuc P."/>
            <person name="Pipaliya S.V."/>
            <person name="Vacek V."/>
            <person name="Brzon O."/>
            <person name="Soukal P."/>
            <person name="Eme L."/>
            <person name="Dacks J.B."/>
            <person name="Karnkowska A."/>
            <person name="Elias M."/>
            <person name="Hampl V."/>
        </authorList>
    </citation>
    <scope>NUCLEOTIDE SEQUENCE</scope>
    <source>
        <strain evidence="9">RCP-MX</strain>
    </source>
</reference>
<feature type="region of interest" description="Disordered" evidence="7">
    <location>
        <begin position="255"/>
        <end position="317"/>
    </location>
</feature>
<protein>
    <recommendedName>
        <fullName evidence="1">non-specific serine/threonine protein kinase</fullName>
        <ecNumber evidence="1">2.7.11.1</ecNumber>
    </recommendedName>
</protein>
<keyword evidence="10" id="KW-1185">Reference proteome</keyword>
<dbReference type="InterPro" id="IPR008271">
    <property type="entry name" value="Ser/Thr_kinase_AS"/>
</dbReference>
<evidence type="ECO:0000256" key="5">
    <source>
        <dbReference type="ARBA" id="ARBA00022777"/>
    </source>
</evidence>
<dbReference type="PROSITE" id="PS50011">
    <property type="entry name" value="PROTEIN_KINASE_DOM"/>
    <property type="match status" value="1"/>
</dbReference>
<evidence type="ECO:0000256" key="2">
    <source>
        <dbReference type="ARBA" id="ARBA00022527"/>
    </source>
</evidence>
<keyword evidence="2" id="KW-0723">Serine/threonine-protein kinase</keyword>
<feature type="domain" description="Protein kinase" evidence="8">
    <location>
        <begin position="1"/>
        <end position="241"/>
    </location>
</feature>
<dbReference type="GO" id="GO:0016301">
    <property type="term" value="F:kinase activity"/>
    <property type="evidence" value="ECO:0007669"/>
    <property type="project" value="UniProtKB-KW"/>
</dbReference>
<evidence type="ECO:0000259" key="8">
    <source>
        <dbReference type="PROSITE" id="PS50011"/>
    </source>
</evidence>
<gene>
    <name evidence="9" type="ORF">PAPYR_9654</name>
</gene>
<evidence type="ECO:0000256" key="4">
    <source>
        <dbReference type="ARBA" id="ARBA00022741"/>
    </source>
</evidence>
<sequence length="317" mass="36236">MFRNHAQLTAVIPFVEHQSFREFLPRFTIPHIRRYMYELLRALKHIHAKGIIHRDIKPNNFLFHFDYDRFALIDFGLAEKQKDVSGRYPSRGGTRGFRAPEVLIRCFNQTTAIDIWSVGVILMCILTRRYPLFETSDDCDGLMEIARFFGTDVLVQAARKQGLYLPHTSPDYITPVTPEYRKELHIPVHIDPPDLRVVFRRIWPECPYEIPDDLLDFLRGLMRILPSERLTATQALQHPFITGAAAPPERILPLTRSSRTATATAAATTTTAGRPTCSAPEIPSHRLAAPSVPAAHTKRPRSSKKEEDDDEEEKEGK</sequence>
<evidence type="ECO:0000256" key="1">
    <source>
        <dbReference type="ARBA" id="ARBA00012513"/>
    </source>
</evidence>
<feature type="compositionally biased region" description="Acidic residues" evidence="7">
    <location>
        <begin position="307"/>
        <end position="317"/>
    </location>
</feature>
<dbReference type="SMART" id="SM00220">
    <property type="entry name" value="S_TKc"/>
    <property type="match status" value="1"/>
</dbReference>
<dbReference type="Pfam" id="PF00069">
    <property type="entry name" value="Pkinase"/>
    <property type="match status" value="1"/>
</dbReference>
<evidence type="ECO:0000256" key="6">
    <source>
        <dbReference type="ARBA" id="ARBA00022840"/>
    </source>
</evidence>
<evidence type="ECO:0000313" key="10">
    <source>
        <dbReference type="Proteomes" id="UP001141327"/>
    </source>
</evidence>
<dbReference type="InterPro" id="IPR000719">
    <property type="entry name" value="Prot_kinase_dom"/>
</dbReference>
<comment type="caution">
    <text evidence="9">The sequence shown here is derived from an EMBL/GenBank/DDBJ whole genome shotgun (WGS) entry which is preliminary data.</text>
</comment>
<dbReference type="EC" id="2.7.11.1" evidence="1"/>
<feature type="compositionally biased region" description="Low complexity" evidence="7">
    <location>
        <begin position="260"/>
        <end position="272"/>
    </location>
</feature>
<dbReference type="InterPro" id="IPR011009">
    <property type="entry name" value="Kinase-like_dom_sf"/>
</dbReference>
<dbReference type="PANTHER" id="PTHR44167">
    <property type="entry name" value="OVARIAN-SPECIFIC SERINE/THREONINE-PROTEIN KINASE LOK-RELATED"/>
    <property type="match status" value="1"/>
</dbReference>
<dbReference type="Proteomes" id="UP001141327">
    <property type="component" value="Unassembled WGS sequence"/>
</dbReference>
<proteinExistence type="predicted"/>
<evidence type="ECO:0000256" key="3">
    <source>
        <dbReference type="ARBA" id="ARBA00022679"/>
    </source>
</evidence>
<keyword evidence="5 9" id="KW-0418">Kinase</keyword>
<organism evidence="9 10">
    <name type="scientific">Paratrimastix pyriformis</name>
    <dbReference type="NCBI Taxonomy" id="342808"/>
    <lineage>
        <taxon>Eukaryota</taxon>
        <taxon>Metamonada</taxon>
        <taxon>Preaxostyla</taxon>
        <taxon>Paratrimastigidae</taxon>
        <taxon>Paratrimastix</taxon>
    </lineage>
</organism>
<evidence type="ECO:0000313" key="9">
    <source>
        <dbReference type="EMBL" id="KAJ4455430.1"/>
    </source>
</evidence>
<keyword evidence="6" id="KW-0067">ATP-binding</keyword>
<evidence type="ECO:0000256" key="7">
    <source>
        <dbReference type="SAM" id="MobiDB-lite"/>
    </source>
</evidence>
<keyword evidence="3" id="KW-0808">Transferase</keyword>